<keyword evidence="1" id="KW-0812">Transmembrane</keyword>
<dbReference type="AlphaFoldDB" id="A0AAU7E796"/>
<keyword evidence="1" id="KW-0472">Membrane</keyword>
<dbReference type="Gene3D" id="2.30.30.940">
    <property type="match status" value="1"/>
</dbReference>
<dbReference type="PANTHER" id="PTHR47642:SF5">
    <property type="entry name" value="ATP-DEPENDENT DNA HELICASE"/>
    <property type="match status" value="1"/>
</dbReference>
<dbReference type="PANTHER" id="PTHR47642">
    <property type="entry name" value="ATP-DEPENDENT DNA HELICASE"/>
    <property type="match status" value="1"/>
</dbReference>
<protein>
    <submittedName>
        <fullName evidence="3">AAA family ATPase</fullName>
    </submittedName>
</protein>
<dbReference type="RefSeq" id="WP_348518288.1">
    <property type="nucleotide sequence ID" value="NZ_CP155620.1"/>
</dbReference>
<dbReference type="InterPro" id="IPR051055">
    <property type="entry name" value="PIF1_helicase"/>
</dbReference>
<keyword evidence="1" id="KW-1133">Transmembrane helix</keyword>
<dbReference type="CDD" id="cd18809">
    <property type="entry name" value="SF1_C_RecD"/>
    <property type="match status" value="1"/>
</dbReference>
<organism evidence="3">
    <name type="scientific">Campylobacter sp. CCS1377</name>
    <dbReference type="NCBI Taxonomy" id="3158229"/>
    <lineage>
        <taxon>Bacteria</taxon>
        <taxon>Pseudomonadati</taxon>
        <taxon>Campylobacterota</taxon>
        <taxon>Epsilonproteobacteria</taxon>
        <taxon>Campylobacterales</taxon>
        <taxon>Campylobacteraceae</taxon>
        <taxon>Campylobacter</taxon>
    </lineage>
</organism>
<dbReference type="GO" id="GO:0000723">
    <property type="term" value="P:telomere maintenance"/>
    <property type="evidence" value="ECO:0007669"/>
    <property type="project" value="InterPro"/>
</dbReference>
<accession>A0AAU7E796</accession>
<dbReference type="GO" id="GO:0003678">
    <property type="term" value="F:DNA helicase activity"/>
    <property type="evidence" value="ECO:0007669"/>
    <property type="project" value="InterPro"/>
</dbReference>
<dbReference type="GO" id="GO:0006281">
    <property type="term" value="P:DNA repair"/>
    <property type="evidence" value="ECO:0007669"/>
    <property type="project" value="InterPro"/>
</dbReference>
<dbReference type="Gene3D" id="3.40.50.300">
    <property type="entry name" value="P-loop containing nucleotide triphosphate hydrolases"/>
    <property type="match status" value="2"/>
</dbReference>
<dbReference type="InterPro" id="IPR010285">
    <property type="entry name" value="DNA_helicase_pif1-like_DEAD"/>
</dbReference>
<reference evidence="3" key="1">
    <citation type="submission" date="2024-05" db="EMBL/GenBank/DDBJ databases">
        <title>Campylobacter coli isolated from environmental waters in Slovenia.</title>
        <authorList>
            <person name="Zautner A.E."/>
            <person name="Bunk B."/>
            <person name="Riedel T."/>
            <person name="Sproeer C."/>
        </authorList>
    </citation>
    <scope>NUCLEOTIDE SEQUENCE</scope>
    <source>
        <strain evidence="3">CCS1377</strain>
    </source>
</reference>
<name>A0AAU7E796_9BACT</name>
<dbReference type="Pfam" id="PF05970">
    <property type="entry name" value="PIF1"/>
    <property type="match status" value="1"/>
</dbReference>
<dbReference type="SUPFAM" id="SSF52540">
    <property type="entry name" value="P-loop containing nucleoside triphosphate hydrolases"/>
    <property type="match status" value="2"/>
</dbReference>
<proteinExistence type="predicted"/>
<evidence type="ECO:0000313" key="3">
    <source>
        <dbReference type="EMBL" id="XBJ28754.1"/>
    </source>
</evidence>
<evidence type="ECO:0000259" key="2">
    <source>
        <dbReference type="Pfam" id="PF05970"/>
    </source>
</evidence>
<feature type="transmembrane region" description="Helical" evidence="1">
    <location>
        <begin position="42"/>
        <end position="66"/>
    </location>
</feature>
<sequence>MTDKILKFLEKDHIFLSGGAGVGKSYLTLEVKKTYKNKGKNVVALGSSAISALNICGVTLHSFFALGRCLNFDELMVYDRKQKDKLIKLRKILKKTHLIIIDEISMVSASVFEMIYYRLKNSEFDGKLLVVGDFFQLPPVVKTEDKSLFTQGFYAFDSFAWRDFAFINLGLNNAKRTNNIQFYSHLSALRKGFLDEEIVSYFQNFITQEIGLNNDYTLLCGINKKADLINEQELEKLHSKPIILKSKLIKIDEKLDDFILINWVKSLNVAEELKVKIGAKIIFCINNFDAGYYNGEQGIISDIIEQEDQIYLKIRKSNNQEIILEPYAFALEELNLQEDKIDEQIRAKMIQFPIKLAYAITIHKSQGMSIEKLICDIDNIFENGQLYVALSRAIDPNFLRIFYSKNMDFKLYFKQILKFDIKVLEFYKQTHFLNLEEGII</sequence>
<dbReference type="EMBL" id="CP155620">
    <property type="protein sequence ID" value="XBJ28754.1"/>
    <property type="molecule type" value="Genomic_DNA"/>
</dbReference>
<gene>
    <name evidence="3" type="ORF">AAH949_06555</name>
</gene>
<dbReference type="InterPro" id="IPR027417">
    <property type="entry name" value="P-loop_NTPase"/>
</dbReference>
<evidence type="ECO:0000256" key="1">
    <source>
        <dbReference type="SAM" id="Phobius"/>
    </source>
</evidence>
<feature type="domain" description="DNA helicase Pif1-like DEAD-box helicase" evidence="2">
    <location>
        <begin position="11"/>
        <end position="177"/>
    </location>
</feature>